<feature type="compositionally biased region" description="Low complexity" evidence="2">
    <location>
        <begin position="74"/>
        <end position="83"/>
    </location>
</feature>
<feature type="compositionally biased region" description="Basic and acidic residues" evidence="2">
    <location>
        <begin position="729"/>
        <end position="763"/>
    </location>
</feature>
<accession>E4ZZZ2</accession>
<feature type="compositionally biased region" description="Polar residues" evidence="2">
    <location>
        <begin position="531"/>
        <end position="556"/>
    </location>
</feature>
<feature type="compositionally biased region" description="Polar residues" evidence="2">
    <location>
        <begin position="235"/>
        <end position="244"/>
    </location>
</feature>
<feature type="region of interest" description="Disordered" evidence="2">
    <location>
        <begin position="531"/>
        <end position="626"/>
    </location>
</feature>
<proteinExistence type="predicted"/>
<dbReference type="HOGENOM" id="CLU_303855_0_0_1"/>
<dbReference type="AlphaFoldDB" id="E4ZZZ2"/>
<gene>
    <name evidence="3" type="ORF">LEMA_P099830.1</name>
</gene>
<feature type="compositionally biased region" description="Polar residues" evidence="2">
    <location>
        <begin position="795"/>
        <end position="807"/>
    </location>
</feature>
<feature type="compositionally biased region" description="Polar residues" evidence="2">
    <location>
        <begin position="672"/>
        <end position="686"/>
    </location>
</feature>
<protein>
    <submittedName>
        <fullName evidence="3">Uncharacterized protein</fullName>
    </submittedName>
</protein>
<feature type="compositionally biased region" description="Basic residues" evidence="2">
    <location>
        <begin position="253"/>
        <end position="263"/>
    </location>
</feature>
<organism evidence="4">
    <name type="scientific">Leptosphaeria maculans (strain JN3 / isolate v23.1.3 / race Av1-4-5-6-7-8)</name>
    <name type="common">Blackleg fungus</name>
    <name type="synonym">Phoma lingam</name>
    <dbReference type="NCBI Taxonomy" id="985895"/>
    <lineage>
        <taxon>Eukaryota</taxon>
        <taxon>Fungi</taxon>
        <taxon>Dikarya</taxon>
        <taxon>Ascomycota</taxon>
        <taxon>Pezizomycotina</taxon>
        <taxon>Dothideomycetes</taxon>
        <taxon>Pleosporomycetidae</taxon>
        <taxon>Pleosporales</taxon>
        <taxon>Pleosporineae</taxon>
        <taxon>Leptosphaeriaceae</taxon>
        <taxon>Plenodomus</taxon>
        <taxon>Plenodomus lingam/Leptosphaeria maculans species complex</taxon>
    </lineage>
</organism>
<dbReference type="OrthoDB" id="4188028at2759"/>
<feature type="compositionally biased region" description="Polar residues" evidence="2">
    <location>
        <begin position="13"/>
        <end position="23"/>
    </location>
</feature>
<dbReference type="GeneID" id="13283292"/>
<dbReference type="RefSeq" id="XP_003840331.1">
    <property type="nucleotide sequence ID" value="XM_003840283.1"/>
</dbReference>
<feature type="region of interest" description="Disordered" evidence="2">
    <location>
        <begin position="1"/>
        <end position="271"/>
    </location>
</feature>
<feature type="compositionally biased region" description="Polar residues" evidence="2">
    <location>
        <begin position="834"/>
        <end position="854"/>
    </location>
</feature>
<evidence type="ECO:0000256" key="1">
    <source>
        <dbReference type="SAM" id="Coils"/>
    </source>
</evidence>
<feature type="compositionally biased region" description="Polar residues" evidence="2">
    <location>
        <begin position="53"/>
        <end position="69"/>
    </location>
</feature>
<reference evidence="4" key="1">
    <citation type="journal article" date="2011" name="Nat. Commun.">
        <title>Effector diversification within compartments of the Leptosphaeria maculans genome affected by Repeat-Induced Point mutations.</title>
        <authorList>
            <person name="Rouxel T."/>
            <person name="Grandaubert J."/>
            <person name="Hane J.K."/>
            <person name="Hoede C."/>
            <person name="van de Wouw A.P."/>
            <person name="Couloux A."/>
            <person name="Dominguez V."/>
            <person name="Anthouard V."/>
            <person name="Bally P."/>
            <person name="Bourras S."/>
            <person name="Cozijnsen A.J."/>
            <person name="Ciuffetti L.M."/>
            <person name="Degrave A."/>
            <person name="Dilmaghani A."/>
            <person name="Duret L."/>
            <person name="Fudal I."/>
            <person name="Goodwin S.B."/>
            <person name="Gout L."/>
            <person name="Glaser N."/>
            <person name="Linglin J."/>
            <person name="Kema G.H.J."/>
            <person name="Lapalu N."/>
            <person name="Lawrence C.B."/>
            <person name="May K."/>
            <person name="Meyer M."/>
            <person name="Ollivier B."/>
            <person name="Poulain J."/>
            <person name="Schoch C.L."/>
            <person name="Simon A."/>
            <person name="Spatafora J.W."/>
            <person name="Stachowiak A."/>
            <person name="Turgeon B.G."/>
            <person name="Tyler B.M."/>
            <person name="Vincent D."/>
            <person name="Weissenbach J."/>
            <person name="Amselem J."/>
            <person name="Quesneville H."/>
            <person name="Oliver R.P."/>
            <person name="Wincker P."/>
            <person name="Balesdent M.-H."/>
            <person name="Howlett B.J."/>
        </authorList>
    </citation>
    <scope>NUCLEOTIDE SEQUENCE [LARGE SCALE GENOMIC DNA]</scope>
    <source>
        <strain evidence="4">JN3 / isolate v23.1.3 / race Av1-4-5-6-7-8</strain>
    </source>
</reference>
<evidence type="ECO:0000313" key="3">
    <source>
        <dbReference type="EMBL" id="CBX96852.1"/>
    </source>
</evidence>
<feature type="compositionally biased region" description="Polar residues" evidence="2">
    <location>
        <begin position="185"/>
        <end position="194"/>
    </location>
</feature>
<feature type="compositionally biased region" description="Polar residues" evidence="2">
    <location>
        <begin position="111"/>
        <end position="143"/>
    </location>
</feature>
<name>E4ZZZ2_LEPMJ</name>
<keyword evidence="1" id="KW-0175">Coiled coil</keyword>
<feature type="compositionally biased region" description="Pro residues" evidence="2">
    <location>
        <begin position="956"/>
        <end position="967"/>
    </location>
</feature>
<feature type="compositionally biased region" description="Pro residues" evidence="2">
    <location>
        <begin position="882"/>
        <end position="894"/>
    </location>
</feature>
<feature type="compositionally biased region" description="Polar residues" evidence="2">
    <location>
        <begin position="589"/>
        <end position="602"/>
    </location>
</feature>
<feature type="compositionally biased region" description="Low complexity" evidence="2">
    <location>
        <begin position="705"/>
        <end position="716"/>
    </location>
</feature>
<feature type="compositionally biased region" description="Basic and acidic residues" evidence="2">
    <location>
        <begin position="1020"/>
        <end position="1032"/>
    </location>
</feature>
<dbReference type="eggNOG" id="ENOG502SRXM">
    <property type="taxonomic scope" value="Eukaryota"/>
</dbReference>
<evidence type="ECO:0000256" key="2">
    <source>
        <dbReference type="SAM" id="MobiDB-lite"/>
    </source>
</evidence>
<dbReference type="VEuPathDB" id="FungiDB:LEMA_P099830.1"/>
<feature type="compositionally biased region" description="Polar residues" evidence="2">
    <location>
        <begin position="609"/>
        <end position="623"/>
    </location>
</feature>
<dbReference type="STRING" id="985895.E4ZZZ2"/>
<dbReference type="EMBL" id="FP929130">
    <property type="protein sequence ID" value="CBX96852.1"/>
    <property type="molecule type" value="Genomic_DNA"/>
</dbReference>
<dbReference type="Proteomes" id="UP000002668">
    <property type="component" value="Genome"/>
</dbReference>
<evidence type="ECO:0000313" key="4">
    <source>
        <dbReference type="Proteomes" id="UP000002668"/>
    </source>
</evidence>
<sequence length="1066" mass="116568">MPPKRKNKATKAMTRNTTKSPANRHSAGAAKRTGLGTEGATGKMSRLAPSVPFQMTTRRGAKGTSNTGSPVGPSSIDSTSRRSSLADNAHQGEDAPSDLEDARPAKRSRTSTDSGSPQMSNDASSDHNTPMQRTPSPSPSSEPQKAAGGPPLTVSKAAGKKRRASEDSTKSDKTPSTRPDGLLTRAQSDASETLQPRRKKRKTTENSSGNADQPPELTDASTAPNSPEQMPDVDGSQTLQNVLPTNGDAPAKSGRRLPGRRRQPHPDINIETDLRRQLNLKMSYRSLAKVQKILLDELSSRTTSHLEKDAEYHTQCPEYEPLMADLDRRRRSRLDEIDAIRTYRLEQLERIRIAEERIQKEQFINRFQELQDDYLLQCYFRMKQIEREMKGEEADATDDEDNVLPPTYTDEPHAEVDDRIGSKYASRSRAYVEADRALEHESIRRRFDRARIAFVEADEDADDSIEDLPGGFAHYAGPDRKTAIAHYNIASLADAALEVERTPSPPPKVQDAPVISNEHATLLMILADASSQCTRPNDAQSSAKEIATQQPLSQSPPRAPTPEIKQELPRQTSPILPPSDIPLIMPSQAAHSSPVKSNQSTPVAYPKPNTLNNVEKSISTETATPARISTHRIMDILNDDQEVPVSKLREAQPAAAEQGISALADKELARKQVTSPKSNTHLSETAATRDDPPVDQALMDALGGPSQTSNPSTSPSTHHRTWQPPNTEPPREAEESLRRRDPLQRIREMLDRKARENGRDPPERSQYWRTPPYAGMATGQSTQERSDVAGYDPQRPSTGLYESSPTVGSAYVPVGRRPSHDQGAAQWEQDRGMSGSQSSQQPTASPYASASTPHGYQADHHRPGPNSPTHQSPYAPPTSSMPLPPKPPGPPPAGPINFRFAHYDPAPGRQSYPPPSPSYAPASHPSHAPPPPQFAPIYGSPPYQVGYVPPAGSFQAPPPPSGLPSYPPLKIHQYGGQPILPANMAPPSQVGTAPMTFIGQPAPPPAFSPPQGQHPGPHYEPQRETAQGERASEPQSRPRRQYRSYHAPGTQFRSYQGPGENRRRGT</sequence>
<dbReference type="OMA" id="HRAWSNK"/>
<feature type="compositionally biased region" description="Basic and acidic residues" evidence="2">
    <location>
        <begin position="164"/>
        <end position="175"/>
    </location>
</feature>
<feature type="compositionally biased region" description="Polar residues" evidence="2">
    <location>
        <begin position="219"/>
        <end position="228"/>
    </location>
</feature>
<feature type="coiled-coil region" evidence="1">
    <location>
        <begin position="353"/>
        <end position="402"/>
    </location>
</feature>
<keyword evidence="4" id="KW-1185">Reference proteome</keyword>
<dbReference type="InParanoid" id="E4ZZZ2"/>
<feature type="region of interest" description="Disordered" evidence="2">
    <location>
        <begin position="671"/>
        <end position="1066"/>
    </location>
</feature>